<feature type="compositionally biased region" description="Low complexity" evidence="6">
    <location>
        <begin position="742"/>
        <end position="766"/>
    </location>
</feature>
<evidence type="ECO:0000256" key="4">
    <source>
        <dbReference type="ARBA" id="ARBA00022468"/>
    </source>
</evidence>
<dbReference type="AlphaFoldDB" id="A0A1Y1VER2"/>
<dbReference type="PANTHER" id="PTHR21422">
    <property type="entry name" value="RAB3 GTPASE-ACTIVATING PROTEIN CATALYTIC SUBUNIT"/>
    <property type="match status" value="1"/>
</dbReference>
<dbReference type="GO" id="GO:0005737">
    <property type="term" value="C:cytoplasm"/>
    <property type="evidence" value="ECO:0007669"/>
    <property type="project" value="UniProtKB-SubCell"/>
</dbReference>
<gene>
    <name evidence="8" type="ORF">BCR36DRAFT_410897</name>
</gene>
<feature type="domain" description="Rab3GAP catalytic subunit conserved" evidence="7">
    <location>
        <begin position="849"/>
        <end position="1007"/>
    </location>
</feature>
<organism evidence="8 9">
    <name type="scientific">Piromyces finnis</name>
    <dbReference type="NCBI Taxonomy" id="1754191"/>
    <lineage>
        <taxon>Eukaryota</taxon>
        <taxon>Fungi</taxon>
        <taxon>Fungi incertae sedis</taxon>
        <taxon>Chytridiomycota</taxon>
        <taxon>Chytridiomycota incertae sedis</taxon>
        <taxon>Neocallimastigomycetes</taxon>
        <taxon>Neocallimastigales</taxon>
        <taxon>Neocallimastigaceae</taxon>
        <taxon>Piromyces</taxon>
    </lineage>
</organism>
<evidence type="ECO:0000256" key="3">
    <source>
        <dbReference type="ARBA" id="ARBA00015817"/>
    </source>
</evidence>
<evidence type="ECO:0000256" key="1">
    <source>
        <dbReference type="ARBA" id="ARBA00004496"/>
    </source>
</evidence>
<reference evidence="8 9" key="1">
    <citation type="submission" date="2016-08" db="EMBL/GenBank/DDBJ databases">
        <title>Genomes of anaerobic fungi encode conserved fungal cellulosomes for biomass hydrolysis.</title>
        <authorList>
            <consortium name="DOE Joint Genome Institute"/>
            <person name="Haitjema C.H."/>
            <person name="Gilmore S.P."/>
            <person name="Henske J.K."/>
            <person name="Solomon K.V."/>
            <person name="De Groot R."/>
            <person name="Kuo A."/>
            <person name="Mondo S.J."/>
            <person name="Salamov A.A."/>
            <person name="Labutti K."/>
            <person name="Zhao Z."/>
            <person name="Chiniquy J."/>
            <person name="Barry K."/>
            <person name="Brewer H.M."/>
            <person name="Purvine S.O."/>
            <person name="Wright A.T."/>
            <person name="Boxma B."/>
            <person name="Van Alen T."/>
            <person name="Hackstein J.H."/>
            <person name="Baker S.E."/>
            <person name="Grigoriev I.V."/>
            <person name="O'Malley M.A."/>
        </authorList>
    </citation>
    <scope>NUCLEOTIDE SEQUENCE [LARGE SCALE GENOMIC DNA]</scope>
    <source>
        <strain evidence="9">finn</strain>
    </source>
</reference>
<keyword evidence="9" id="KW-1185">Reference proteome</keyword>
<feature type="region of interest" description="Disordered" evidence="6">
    <location>
        <begin position="737"/>
        <end position="809"/>
    </location>
</feature>
<dbReference type="EMBL" id="MCFH01000012">
    <property type="protein sequence ID" value="ORX53713.1"/>
    <property type="molecule type" value="Genomic_DNA"/>
</dbReference>
<proteinExistence type="inferred from homology"/>
<keyword evidence="5" id="KW-0963">Cytoplasm</keyword>
<evidence type="ECO:0000256" key="5">
    <source>
        <dbReference type="ARBA" id="ARBA00022490"/>
    </source>
</evidence>
<name>A0A1Y1VER2_9FUNG</name>
<evidence type="ECO:0000256" key="2">
    <source>
        <dbReference type="ARBA" id="ARBA00008856"/>
    </source>
</evidence>
<dbReference type="GO" id="GO:0005096">
    <property type="term" value="F:GTPase activator activity"/>
    <property type="evidence" value="ECO:0007669"/>
    <property type="project" value="UniProtKB-KW"/>
</dbReference>
<dbReference type="InterPro" id="IPR045700">
    <property type="entry name" value="Rab3GAP1"/>
</dbReference>
<protein>
    <recommendedName>
        <fullName evidence="3">Rab3 GTPase-activating protein catalytic subunit</fullName>
    </recommendedName>
</protein>
<reference evidence="8 9" key="2">
    <citation type="submission" date="2016-08" db="EMBL/GenBank/DDBJ databases">
        <title>Pervasive Adenine N6-methylation of Active Genes in Fungi.</title>
        <authorList>
            <consortium name="DOE Joint Genome Institute"/>
            <person name="Mondo S.J."/>
            <person name="Dannebaum R.O."/>
            <person name="Kuo R.C."/>
            <person name="Labutti K."/>
            <person name="Haridas S."/>
            <person name="Kuo A."/>
            <person name="Salamov A."/>
            <person name="Ahrendt S.R."/>
            <person name="Lipzen A."/>
            <person name="Sullivan W."/>
            <person name="Andreopoulos W.B."/>
            <person name="Clum A."/>
            <person name="Lindquist E."/>
            <person name="Daum C."/>
            <person name="Ramamoorthy G.K."/>
            <person name="Gryganskyi A."/>
            <person name="Culley D."/>
            <person name="Magnuson J.K."/>
            <person name="James T.Y."/>
            <person name="O'Malley M.A."/>
            <person name="Stajich J.E."/>
            <person name="Spatafora J.W."/>
            <person name="Visel A."/>
            <person name="Grigoriev I.V."/>
        </authorList>
    </citation>
    <scope>NUCLEOTIDE SEQUENCE [LARGE SCALE GENOMIC DNA]</scope>
    <source>
        <strain evidence="9">finn</strain>
    </source>
</reference>
<evidence type="ECO:0000256" key="6">
    <source>
        <dbReference type="SAM" id="MobiDB-lite"/>
    </source>
</evidence>
<comment type="similarity">
    <text evidence="2">Belongs to the Rab3-GAP catalytic subunit family.</text>
</comment>
<comment type="subcellular location">
    <subcellularLocation>
        <location evidence="1">Cytoplasm</location>
    </subcellularLocation>
</comment>
<evidence type="ECO:0000313" key="9">
    <source>
        <dbReference type="Proteomes" id="UP000193719"/>
    </source>
</evidence>
<dbReference type="OrthoDB" id="17346at2759"/>
<dbReference type="STRING" id="1754191.A0A1Y1VER2"/>
<comment type="caution">
    <text evidence="8">The sequence shown here is derived from an EMBL/GenBank/DDBJ whole genome shotgun (WGS) entry which is preliminary data.</text>
</comment>
<evidence type="ECO:0000259" key="7">
    <source>
        <dbReference type="Pfam" id="PF13890"/>
    </source>
</evidence>
<evidence type="ECO:0000313" key="8">
    <source>
        <dbReference type="EMBL" id="ORX53713.1"/>
    </source>
</evidence>
<dbReference type="InterPro" id="IPR026147">
    <property type="entry name" value="Rab3GAP1_conserved"/>
</dbReference>
<accession>A0A1Y1VER2</accession>
<keyword evidence="4" id="KW-0343">GTPase activation</keyword>
<dbReference type="Proteomes" id="UP000193719">
    <property type="component" value="Unassembled WGS sequence"/>
</dbReference>
<dbReference type="PANTHER" id="PTHR21422:SF9">
    <property type="entry name" value="RAB3 GTPASE-ACTIVATING PROTEIN CATALYTIC SUBUNIT"/>
    <property type="match status" value="1"/>
</dbReference>
<sequence>MNKEDDEIFEIVDYTSIGSWEKLVASIEEVIHLWDIDSGKLGSFDPDIISSISDIGDGENDEISPYMRQEKLVMGESMFVISYHYLPDKEQYSENNMWKTKGKCFNFNWNDNNDTSTSSQPPLLRRRSTINEKLDLSNSNISLQTKSKSSYESKIEFHNSELNRLQNPFHSLITVPIQSDGMPSSTQSVAHPLHRWTGFTHLLTIEVYDTSKSHLSSTTLDVNTANLLLSSFSIAFHNTGCILPVFIPVASPSKTLYTGYASFQLDPSGDGLQQCDVELKFNSMFLPYVPKEYQGVVDLTNLFIHRCLNNTLNIKIEDKIFDEHIEKMIDNIRMAGVYVYRVENWDNESYFYTKALETLTPLPPIPFGSTFDPLFCLSLHVHFPFCSPLDFIDDLNQEKELDPLNSPIWIVRRLWKTDNTEKKYGLYQTLSGVLQAWQRTASLISKNNDILNQIRPGDIFNNPLFFKSSSGLNLNNSENDNSFSIVDNIDIRNVLYTLFRSINENTTIDNESAINLTQQIRSNVTIPPGSFLWELGVYLLNTTSPICTFRYKQTTIFGFLKAIWSDIVMVFNKCWETCTYIPRVNIKKYSNKLEDWQFYGYDEMKESPNICLKFNLLQQKLEMLNCCIYHKKKYMDNEYVKSTVQEDEKIDENSVSAMYNKIFVGNKTDSTEEIKRRRRWSKTIGRATKKSVSATKNFLGALTETVIGDENGGGALEKLFDKITADDDDYEFLDAQNDTTLNNNNNNNNNNNSSSSNNNNNDNNSNTIDKKEAITTITEPLPNEKQLLINEQDNNEENEKDEEKNTVSDLPVMENKKIDVNRQNSTDSDAFFDVVDNSINTSETETVLERQGHIKIHPYLTLIKTGEPLYIPDLQETASMTEDMIQEQEELFEHLGSSEDATKQRAQLQSRHLQSDMEAFKAANPNAEFEDFVRWQSPRDWIIEDNDEERKDLNDDEYDKKHGHLSMRMMEPGNLWIEIWKKSKSIPIVKQVPLFEYKDIAEKILVQLYNIPPQFIYIHLLPSIFIAAYDVLASHPAVKKIPFLENVIKKLGAEIISIQWKDLNMDYSFQELIDLTVMFRDAEVLLEKTISLLSKLPEQYQLVENLLLYSDSLIRTNEEQDSIWKLFNFDENIEPSSKEFIFRSVISKYDDMEQPLMQRMYILQRENEFRIVESKANNTNNL</sequence>
<dbReference type="Pfam" id="PF13890">
    <property type="entry name" value="Rab3-GTPase_cat"/>
    <property type="match status" value="1"/>
</dbReference>